<reference evidence="2" key="1">
    <citation type="journal article" date="2015" name="Antimicrob. Agents Chemother.">
        <title>Molecular Characterization of ISCR1-Mediated blaPER-1 in a Non-O1, Non-O139 Vibrio cholerae Strain from China.</title>
        <authorList>
            <person name="Wu J."/>
            <person name="Xie L."/>
            <person name="Zhang F."/>
            <person name="Ni Y."/>
            <person name="Sun J."/>
        </authorList>
    </citation>
    <scope>NUCLEOTIDE SEQUENCE</scope>
    <source>
        <plasmid evidence="2">pRJ354C</plasmid>
    </source>
</reference>
<dbReference type="InterPro" id="IPR036249">
    <property type="entry name" value="Thioredoxin-like_sf"/>
</dbReference>
<dbReference type="EMBL" id="KP076293">
    <property type="protein sequence ID" value="AJF34490.1"/>
    <property type="molecule type" value="Genomic_DNA"/>
</dbReference>
<keyword evidence="2" id="KW-0808">Transferase</keyword>
<feature type="domain" description="GST N-terminal" evidence="1">
    <location>
        <begin position="1"/>
        <end position="77"/>
    </location>
</feature>
<sequence length="191" mass="21843">MQLLGSVASPFVRRLRLVLAGQPYQFVALNIFESEGRSVLVQHNPARKVPVLVDGEQVIFDSGVIYRYLASKLKFKPLSWDQENGLTTINACTDSLVELLLCKRSGFDVTEDKLFFNLQHERIQATLEALEQQIRAGHFGDWDYPGISLFTLIDWILFRDLVDLKPFPVLLQFRNAHLNRPMVAETDPRLS</sequence>
<protein>
    <submittedName>
        <fullName evidence="2">Putative glutathione-S-transferase</fullName>
    </submittedName>
</protein>
<proteinExistence type="predicted"/>
<dbReference type="Gene3D" id="1.20.1050.10">
    <property type="match status" value="1"/>
</dbReference>
<organism evidence="2">
    <name type="scientific">Vibrio cholerae non-O1/non-O139</name>
    <dbReference type="NCBI Taxonomy" id="156539"/>
    <lineage>
        <taxon>Bacteria</taxon>
        <taxon>Pseudomonadati</taxon>
        <taxon>Pseudomonadota</taxon>
        <taxon>Gammaproteobacteria</taxon>
        <taxon>Vibrionales</taxon>
        <taxon>Vibrionaceae</taxon>
        <taxon>Vibrio</taxon>
    </lineage>
</organism>
<dbReference type="GO" id="GO:0016740">
    <property type="term" value="F:transferase activity"/>
    <property type="evidence" value="ECO:0007669"/>
    <property type="project" value="UniProtKB-KW"/>
</dbReference>
<dbReference type="InterPro" id="IPR036282">
    <property type="entry name" value="Glutathione-S-Trfase_C_sf"/>
</dbReference>
<geneLocation type="plasmid" evidence="2">
    <name>pRJ354C</name>
</geneLocation>
<dbReference type="AlphaFoldDB" id="A0A0B5H2Y6"/>
<dbReference type="SUPFAM" id="SSF52833">
    <property type="entry name" value="Thioredoxin-like"/>
    <property type="match status" value="1"/>
</dbReference>
<gene>
    <name evidence="2" type="primary">gst</name>
</gene>
<dbReference type="CDD" id="cd00570">
    <property type="entry name" value="GST_N_family"/>
    <property type="match status" value="1"/>
</dbReference>
<name>A0A0B5H2Y6_VIBCL</name>
<dbReference type="InterPro" id="IPR004045">
    <property type="entry name" value="Glutathione_S-Trfase_N"/>
</dbReference>
<dbReference type="Gene3D" id="3.40.30.10">
    <property type="entry name" value="Glutaredoxin"/>
    <property type="match status" value="1"/>
</dbReference>
<evidence type="ECO:0000259" key="1">
    <source>
        <dbReference type="PROSITE" id="PS50404"/>
    </source>
</evidence>
<dbReference type="PROSITE" id="PS50404">
    <property type="entry name" value="GST_NTER"/>
    <property type="match status" value="1"/>
</dbReference>
<keyword evidence="2" id="KW-0614">Plasmid</keyword>
<dbReference type="SUPFAM" id="SSF47616">
    <property type="entry name" value="GST C-terminal domain-like"/>
    <property type="match status" value="1"/>
</dbReference>
<evidence type="ECO:0000313" key="2">
    <source>
        <dbReference type="EMBL" id="AJF34490.1"/>
    </source>
</evidence>
<accession>A0A0B5H2Y6</accession>
<dbReference type="Pfam" id="PF13417">
    <property type="entry name" value="GST_N_3"/>
    <property type="match status" value="1"/>
</dbReference>